<dbReference type="Pfam" id="PF23598">
    <property type="entry name" value="LRR_14"/>
    <property type="match status" value="1"/>
</dbReference>
<feature type="repeat" description="TPR" evidence="9">
    <location>
        <begin position="24"/>
        <end position="57"/>
    </location>
</feature>
<dbReference type="InterPro" id="IPR001611">
    <property type="entry name" value="Leu-rich_rpt"/>
</dbReference>
<dbReference type="SMART" id="SM00369">
    <property type="entry name" value="LRR_TYP"/>
    <property type="match status" value="4"/>
</dbReference>
<evidence type="ECO:0000256" key="2">
    <source>
        <dbReference type="ARBA" id="ARBA00010999"/>
    </source>
</evidence>
<dbReference type="Proteomes" id="UP000030185">
    <property type="component" value="Unassembled WGS sequence"/>
</dbReference>
<evidence type="ECO:0000256" key="6">
    <source>
        <dbReference type="ARBA" id="ARBA00022763"/>
    </source>
</evidence>
<organism evidence="11 12">
    <name type="scientific">Sporocytophaga myxococcoides</name>
    <dbReference type="NCBI Taxonomy" id="153721"/>
    <lineage>
        <taxon>Bacteria</taxon>
        <taxon>Pseudomonadati</taxon>
        <taxon>Bacteroidota</taxon>
        <taxon>Cytophagia</taxon>
        <taxon>Cytophagales</taxon>
        <taxon>Cytophagaceae</taxon>
        <taxon>Sporocytophaga</taxon>
    </lineage>
</organism>
<dbReference type="InterPro" id="IPR003591">
    <property type="entry name" value="Leu-rich_rpt_typical-subtyp"/>
</dbReference>
<evidence type="ECO:0000256" key="9">
    <source>
        <dbReference type="PROSITE-ProRule" id="PRU00339"/>
    </source>
</evidence>
<evidence type="ECO:0000256" key="3">
    <source>
        <dbReference type="ARBA" id="ARBA00022454"/>
    </source>
</evidence>
<keyword evidence="6" id="KW-0227">DNA damage</keyword>
<evidence type="ECO:0000256" key="4">
    <source>
        <dbReference type="ARBA" id="ARBA00022614"/>
    </source>
</evidence>
<evidence type="ECO:0000313" key="12">
    <source>
        <dbReference type="Proteomes" id="UP000030185"/>
    </source>
</evidence>
<sequence length="290" mass="32305">MKQFFTVGLIFIFITLSSFNQPDAKTYYENGLASLNRKEYIQAIGEFTNAISLKPDFADAYYHRAYAKDLLGKKMGFFSSELCTDFVSAMKLGKEDAAAKLEKSCMGECFDLDGAFFEPEVVYCADFSSKILTDLPANSDHLIYLVKLNFFNNKATTISDKFGKLTALLSLDLNSNQITTVSPSIGKLVHLKELSLNKNKITTLPYEFGNLKNLKILNLRQNALAELPKSVATLSSLETLDLALNKLTSLPIEIANLKNLKTLVLVGNELSKKEQDKVKALLPNTTIHFE</sequence>
<dbReference type="SUPFAM" id="SSF48452">
    <property type="entry name" value="TPR-like"/>
    <property type="match status" value="1"/>
</dbReference>
<keyword evidence="5" id="KW-0677">Repeat</keyword>
<dbReference type="PANTHER" id="PTHR48051">
    <property type="match status" value="1"/>
</dbReference>
<evidence type="ECO:0000313" key="11">
    <source>
        <dbReference type="EMBL" id="GAL82874.1"/>
    </source>
</evidence>
<evidence type="ECO:0000259" key="10">
    <source>
        <dbReference type="Pfam" id="PF23598"/>
    </source>
</evidence>
<keyword evidence="9" id="KW-0802">TPR repeat</keyword>
<comment type="subcellular location">
    <subcellularLocation>
        <location evidence="1">Chromosome</location>
    </subcellularLocation>
</comment>
<dbReference type="InterPro" id="IPR011990">
    <property type="entry name" value="TPR-like_helical_dom_sf"/>
</dbReference>
<dbReference type="InterPro" id="IPR019734">
    <property type="entry name" value="TPR_rpt"/>
</dbReference>
<evidence type="ECO:0000256" key="5">
    <source>
        <dbReference type="ARBA" id="ARBA00022737"/>
    </source>
</evidence>
<dbReference type="STRING" id="153721.MYP_100"/>
<evidence type="ECO:0000256" key="8">
    <source>
        <dbReference type="ARBA" id="ARBA00023204"/>
    </source>
</evidence>
<evidence type="ECO:0000256" key="7">
    <source>
        <dbReference type="ARBA" id="ARBA00022853"/>
    </source>
</evidence>
<comment type="caution">
    <text evidence="11">The sequence shown here is derived from an EMBL/GenBank/DDBJ whole genome shotgun (WGS) entry which is preliminary data.</text>
</comment>
<dbReference type="PRINTS" id="PR00019">
    <property type="entry name" value="LEURICHRPT"/>
</dbReference>
<dbReference type="PROSITE" id="PS51450">
    <property type="entry name" value="LRR"/>
    <property type="match status" value="2"/>
</dbReference>
<dbReference type="Gene3D" id="3.80.10.10">
    <property type="entry name" value="Ribonuclease Inhibitor"/>
    <property type="match status" value="1"/>
</dbReference>
<dbReference type="PROSITE" id="PS50005">
    <property type="entry name" value="TPR"/>
    <property type="match status" value="1"/>
</dbReference>
<dbReference type="InterPro" id="IPR050216">
    <property type="entry name" value="LRR_domain-containing"/>
</dbReference>
<dbReference type="GO" id="GO:0005694">
    <property type="term" value="C:chromosome"/>
    <property type="evidence" value="ECO:0007669"/>
    <property type="project" value="UniProtKB-SubCell"/>
</dbReference>
<dbReference type="GO" id="GO:0005737">
    <property type="term" value="C:cytoplasm"/>
    <property type="evidence" value="ECO:0007669"/>
    <property type="project" value="TreeGrafter"/>
</dbReference>
<dbReference type="SUPFAM" id="SSF52058">
    <property type="entry name" value="L domain-like"/>
    <property type="match status" value="1"/>
</dbReference>
<keyword evidence="7" id="KW-0156">Chromatin regulator</keyword>
<dbReference type="eggNOG" id="COG4886">
    <property type="taxonomic scope" value="Bacteria"/>
</dbReference>
<dbReference type="RefSeq" id="WP_052429840.1">
    <property type="nucleotide sequence ID" value="NZ_BBLT01000001.1"/>
</dbReference>
<gene>
    <name evidence="11" type="ORF">MYP_100</name>
</gene>
<keyword evidence="12" id="KW-1185">Reference proteome</keyword>
<dbReference type="OrthoDB" id="9780183at2"/>
<dbReference type="Gene3D" id="1.25.40.10">
    <property type="entry name" value="Tetratricopeptide repeat domain"/>
    <property type="match status" value="1"/>
</dbReference>
<reference evidence="11 12" key="1">
    <citation type="submission" date="2014-09" db="EMBL/GenBank/DDBJ databases">
        <title>Sporocytophaga myxococcoides PG-01 genome sequencing.</title>
        <authorList>
            <person name="Liu L."/>
            <person name="Gao P.J."/>
            <person name="Chen G.J."/>
            <person name="Wang L.S."/>
        </authorList>
    </citation>
    <scope>NUCLEOTIDE SEQUENCE [LARGE SCALE GENOMIC DNA]</scope>
    <source>
        <strain evidence="11 12">PG-01</strain>
    </source>
</reference>
<keyword evidence="4" id="KW-0433">Leucine-rich repeat</keyword>
<accession>A0A098L953</accession>
<comment type="similarity">
    <text evidence="2">Belongs to the Tonsoku family.</text>
</comment>
<dbReference type="AlphaFoldDB" id="A0A098L953"/>
<proteinExistence type="inferred from homology"/>
<keyword evidence="8" id="KW-0234">DNA repair</keyword>
<dbReference type="GO" id="GO:0006325">
    <property type="term" value="P:chromatin organization"/>
    <property type="evidence" value="ECO:0007669"/>
    <property type="project" value="UniProtKB-KW"/>
</dbReference>
<dbReference type="PANTHER" id="PTHR48051:SF46">
    <property type="entry name" value="LEUCINE RICH REPEAT-CONTAINING DOMAIN PROTEIN"/>
    <property type="match status" value="1"/>
</dbReference>
<name>A0A098L953_9BACT</name>
<evidence type="ECO:0000256" key="1">
    <source>
        <dbReference type="ARBA" id="ARBA00004286"/>
    </source>
</evidence>
<dbReference type="InterPro" id="IPR032675">
    <property type="entry name" value="LRR_dom_sf"/>
</dbReference>
<feature type="domain" description="Disease resistance R13L4/SHOC-2-like LRR" evidence="10">
    <location>
        <begin position="184"/>
        <end position="279"/>
    </location>
</feature>
<dbReference type="EMBL" id="BBLT01000001">
    <property type="protein sequence ID" value="GAL82874.1"/>
    <property type="molecule type" value="Genomic_DNA"/>
</dbReference>
<dbReference type="InterPro" id="IPR055414">
    <property type="entry name" value="LRR_R13L4/SHOC2-like"/>
</dbReference>
<protein>
    <submittedName>
        <fullName evidence="11">Leucine-rich repeat-containing protein</fullName>
    </submittedName>
</protein>
<dbReference type="GO" id="GO:0006281">
    <property type="term" value="P:DNA repair"/>
    <property type="evidence" value="ECO:0007669"/>
    <property type="project" value="UniProtKB-KW"/>
</dbReference>
<keyword evidence="3" id="KW-0158">Chromosome</keyword>